<feature type="region of interest" description="Disordered" evidence="1">
    <location>
        <begin position="40"/>
        <end position="59"/>
    </location>
</feature>
<dbReference type="AlphaFoldDB" id="A0A6C0JM22"/>
<keyword evidence="2" id="KW-0812">Transmembrane</keyword>
<evidence type="ECO:0000256" key="1">
    <source>
        <dbReference type="SAM" id="MobiDB-lite"/>
    </source>
</evidence>
<accession>A0A6C0JM22</accession>
<proteinExistence type="predicted"/>
<reference evidence="3" key="1">
    <citation type="journal article" date="2020" name="Nature">
        <title>Giant virus diversity and host interactions through global metagenomics.</title>
        <authorList>
            <person name="Schulz F."/>
            <person name="Roux S."/>
            <person name="Paez-Espino D."/>
            <person name="Jungbluth S."/>
            <person name="Walsh D.A."/>
            <person name="Denef V.J."/>
            <person name="McMahon K.D."/>
            <person name="Konstantinidis K.T."/>
            <person name="Eloe-Fadrosh E.A."/>
            <person name="Kyrpides N.C."/>
            <person name="Woyke T."/>
        </authorList>
    </citation>
    <scope>NUCLEOTIDE SEQUENCE</scope>
    <source>
        <strain evidence="3">GVMAG-M-3300027736-24</strain>
    </source>
</reference>
<evidence type="ECO:0000313" key="3">
    <source>
        <dbReference type="EMBL" id="QHU05527.1"/>
    </source>
</evidence>
<evidence type="ECO:0000256" key="2">
    <source>
        <dbReference type="SAM" id="Phobius"/>
    </source>
</evidence>
<keyword evidence="2" id="KW-0472">Membrane</keyword>
<sequence length="59" mass="6648">MKKKTCLSVYIALLFLIFLVVLFPYKEGFEFKKFSNKNSDISGSSYDSDISGGSYMASM</sequence>
<feature type="transmembrane region" description="Helical" evidence="2">
    <location>
        <begin position="7"/>
        <end position="25"/>
    </location>
</feature>
<name>A0A6C0JM22_9ZZZZ</name>
<protein>
    <submittedName>
        <fullName evidence="3">Uncharacterized protein</fullName>
    </submittedName>
</protein>
<organism evidence="3">
    <name type="scientific">viral metagenome</name>
    <dbReference type="NCBI Taxonomy" id="1070528"/>
    <lineage>
        <taxon>unclassified sequences</taxon>
        <taxon>metagenomes</taxon>
        <taxon>organismal metagenomes</taxon>
    </lineage>
</organism>
<dbReference type="EMBL" id="MN740417">
    <property type="protein sequence ID" value="QHU05527.1"/>
    <property type="molecule type" value="Genomic_DNA"/>
</dbReference>
<keyword evidence="2" id="KW-1133">Transmembrane helix</keyword>